<organism evidence="2 3">
    <name type="scientific">Rotaria magnacalcarata</name>
    <dbReference type="NCBI Taxonomy" id="392030"/>
    <lineage>
        <taxon>Eukaryota</taxon>
        <taxon>Metazoa</taxon>
        <taxon>Spiralia</taxon>
        <taxon>Gnathifera</taxon>
        <taxon>Rotifera</taxon>
        <taxon>Eurotatoria</taxon>
        <taxon>Bdelloidea</taxon>
        <taxon>Philodinida</taxon>
        <taxon>Philodinidae</taxon>
        <taxon>Rotaria</taxon>
    </lineage>
</organism>
<proteinExistence type="predicted"/>
<gene>
    <name evidence="2" type="ORF">OVN521_LOCUS3245</name>
    <name evidence="1" type="ORF">WKI299_LOCUS12339</name>
</gene>
<dbReference type="AlphaFoldDB" id="A0A819ASC5"/>
<sequence>MSEAVKQSSLTIHTIVADAVSKISDNAISSLPNLQNLKRNVRKIRQRSQNPLSLPTTRDSIVIDLQYTITARNRTFLYFDSGSIDQRILIFSAKKQLKILENANYIYIYIYIYLDGTFSVVPELYFQLYTIHATYLSHIVPVVYILLPGKHDLNLIPNFDPPNIMVDYERATINEIKKQFPNSNLSGCFFHLCQNVYHAVIRFGLKILYSENEDFSKQIRSLPALALLPVPDVIPTFDEIKAQFPAEEKEQSYVEGEIIQALAGVRKSRRIHQTRQETRILNIMNEPTITNFEKVMALAHIISLNKS</sequence>
<name>A0A819ASC5_9BILA</name>
<dbReference type="Proteomes" id="UP000663866">
    <property type="component" value="Unassembled WGS sequence"/>
</dbReference>
<evidence type="ECO:0000313" key="3">
    <source>
        <dbReference type="Proteomes" id="UP000663866"/>
    </source>
</evidence>
<comment type="caution">
    <text evidence="2">The sequence shown here is derived from an EMBL/GenBank/DDBJ whole genome shotgun (WGS) entry which is preliminary data.</text>
</comment>
<evidence type="ECO:0000313" key="2">
    <source>
        <dbReference type="EMBL" id="CAF3789942.1"/>
    </source>
</evidence>
<accession>A0A819ASC5</accession>
<dbReference type="Proteomes" id="UP000663856">
    <property type="component" value="Unassembled WGS sequence"/>
</dbReference>
<dbReference type="EMBL" id="CAJOBG010000275">
    <property type="protein sequence ID" value="CAF3789942.1"/>
    <property type="molecule type" value="Genomic_DNA"/>
</dbReference>
<protein>
    <recommendedName>
        <fullName evidence="4">MULE transposase domain-containing protein</fullName>
    </recommendedName>
</protein>
<keyword evidence="3" id="KW-1185">Reference proteome</keyword>
<evidence type="ECO:0008006" key="4">
    <source>
        <dbReference type="Google" id="ProtNLM"/>
    </source>
</evidence>
<dbReference type="EMBL" id="CAJNRF010004636">
    <property type="protein sequence ID" value="CAF2062256.1"/>
    <property type="molecule type" value="Genomic_DNA"/>
</dbReference>
<reference evidence="2" key="1">
    <citation type="submission" date="2021-02" db="EMBL/GenBank/DDBJ databases">
        <authorList>
            <person name="Nowell W R."/>
        </authorList>
    </citation>
    <scope>NUCLEOTIDE SEQUENCE</scope>
</reference>
<evidence type="ECO:0000313" key="1">
    <source>
        <dbReference type="EMBL" id="CAF2062256.1"/>
    </source>
</evidence>